<sequence>MEQGDRCVEVSPLRGDDGVVSFYDYRTIGNAPRGLYSSYMPAGLQRADASRLFLYEGPDGVSLVMVHNANGGDGGDGSAATFRFRGLPSGGDWVVEDDNYVGQDDRFSRNRIDWSWYGDRTDGAAFRGLDRGSTEVTVVPAFDEQAALYDAPVQRSGETRAWQFLTGSVGNPETVALDMNAPVTIRTGHCTPDETPPSAALSGEDGVAGRPVSFDASGSSDDREIAAYRWDFDGDGDVERTTTDPTVAYEYGETGTYDASVTVVDEAGNADSAQARITVETDDPPEAAFRTSDAPTEGSPVTFDASNSTDDTGIAAYRWSFGGNATATGQRVTHTFDANGTYTVTLEVVDEGGNNATTTTEVEVLPADETAPNATVRANRTNVTAGALVSFDAANSSDNRGVSEYRWDFGDGTGATGPRATHAYDSAGTYDATVTVADAGGNAATANVTVVVRPPDRTDPAANLSVGTNRTETGTEVAFDASNSTDDGGSGIAEYRWDFDGDGEVERTTGNATVRHAYDSNGTYDASVTVVDEAGNPDEAAVSVRVERDRQAHRGKGGDDGGNAGGGSTSLGPPPVVTRSESRGPNAGLVDVRNGRADETIRADLPASAVANRTGVTFRKIAVDLADDDTHFAVRTARPAAGATNASLPADVTLGSLSVESKYVRSRTVAGVTYEVAIERSRLADAGLAPADLTAYERTGGASAAGDAGERAGGAREAWAQANASVVSSGETVVLRVRTDGFGPIALGADRSVTLADAELDAAQVEADEPVSVTATLRNEADRAEEFAANLTVDDEVVATETVEVPAGATKRVTVEATLAPGTHRVGLGGRRVGNVSVAEPTADLGVADVSLNSSAIPAGGRVAIAATVENTGSAAGERTVALTLFGEQLATKTVRVPAHETRRVTFARTVNAPGSYTARVGDETAALEVESGGDGEDGRTAPAVPGFGVGAAAVALVAALLVALSARTRR</sequence>
<dbReference type="InterPro" id="IPR022409">
    <property type="entry name" value="PKD/Chitinase_dom"/>
</dbReference>
<feature type="transmembrane region" description="Helical" evidence="2">
    <location>
        <begin position="948"/>
        <end position="967"/>
    </location>
</feature>
<dbReference type="InterPro" id="IPR013783">
    <property type="entry name" value="Ig-like_fold"/>
</dbReference>
<feature type="compositionally biased region" description="Gly residues" evidence="1">
    <location>
        <begin position="560"/>
        <end position="569"/>
    </location>
</feature>
<reference evidence="4 5" key="1">
    <citation type="journal article" date="2019" name="Int. J. Syst. Evol. Microbiol.">
        <title>The Global Catalogue of Microorganisms (GCM) 10K type strain sequencing project: providing services to taxonomists for standard genome sequencing and annotation.</title>
        <authorList>
            <consortium name="The Broad Institute Genomics Platform"/>
            <consortium name="The Broad Institute Genome Sequencing Center for Infectious Disease"/>
            <person name="Wu L."/>
            <person name="Ma J."/>
        </authorList>
    </citation>
    <scope>NUCLEOTIDE SEQUENCE [LARGE SCALE GENOMIC DNA]</scope>
    <source>
        <strain evidence="4 5">DT72</strain>
    </source>
</reference>
<dbReference type="PANTHER" id="PTHR46182:SF2">
    <property type="entry name" value="FI19480P1"/>
    <property type="match status" value="1"/>
</dbReference>
<dbReference type="Gene3D" id="2.60.40.10">
    <property type="entry name" value="Immunoglobulins"/>
    <property type="match status" value="6"/>
</dbReference>
<dbReference type="Pfam" id="PF18911">
    <property type="entry name" value="PKD_4"/>
    <property type="match status" value="4"/>
</dbReference>
<dbReference type="RefSeq" id="WP_382209581.1">
    <property type="nucleotide sequence ID" value="NZ_JBHSZH010000005.1"/>
</dbReference>
<feature type="compositionally biased region" description="Basic and acidic residues" evidence="1">
    <location>
        <begin position="545"/>
        <end position="559"/>
    </location>
</feature>
<dbReference type="Proteomes" id="UP001596407">
    <property type="component" value="Unassembled WGS sequence"/>
</dbReference>
<keyword evidence="5" id="KW-1185">Reference proteome</keyword>
<protein>
    <submittedName>
        <fullName evidence="4">PKD domain-containing protein</fullName>
    </submittedName>
</protein>
<dbReference type="SMART" id="SM00089">
    <property type="entry name" value="PKD"/>
    <property type="match status" value="4"/>
</dbReference>
<evidence type="ECO:0000313" key="4">
    <source>
        <dbReference type="EMBL" id="MFC7080288.1"/>
    </source>
</evidence>
<comment type="caution">
    <text evidence="4">The sequence shown here is derived from an EMBL/GenBank/DDBJ whole genome shotgun (WGS) entry which is preliminary data.</text>
</comment>
<keyword evidence="2" id="KW-0472">Membrane</keyword>
<evidence type="ECO:0000256" key="1">
    <source>
        <dbReference type="SAM" id="MobiDB-lite"/>
    </source>
</evidence>
<name>A0ABD5WME8_9EURY</name>
<evidence type="ECO:0000259" key="3">
    <source>
        <dbReference type="PROSITE" id="PS50093"/>
    </source>
</evidence>
<feature type="domain" description="PKD" evidence="3">
    <location>
        <begin position="372"/>
        <end position="459"/>
    </location>
</feature>
<dbReference type="InterPro" id="IPR035986">
    <property type="entry name" value="PKD_dom_sf"/>
</dbReference>
<gene>
    <name evidence="4" type="ORF">ACFQJ6_09350</name>
</gene>
<evidence type="ECO:0000313" key="5">
    <source>
        <dbReference type="Proteomes" id="UP001596407"/>
    </source>
</evidence>
<keyword evidence="2" id="KW-1133">Transmembrane helix</keyword>
<accession>A0ABD5WME8</accession>
<dbReference type="EMBL" id="JBHSZH010000005">
    <property type="protein sequence ID" value="MFC7080288.1"/>
    <property type="molecule type" value="Genomic_DNA"/>
</dbReference>
<feature type="domain" description="PKD" evidence="3">
    <location>
        <begin position="195"/>
        <end position="280"/>
    </location>
</feature>
<feature type="region of interest" description="Disordered" evidence="1">
    <location>
        <begin position="285"/>
        <end position="307"/>
    </location>
</feature>
<evidence type="ECO:0000256" key="2">
    <source>
        <dbReference type="SAM" id="Phobius"/>
    </source>
</evidence>
<organism evidence="4 5">
    <name type="scientific">Halorussus caseinilyticus</name>
    <dbReference type="NCBI Taxonomy" id="3034025"/>
    <lineage>
        <taxon>Archaea</taxon>
        <taxon>Methanobacteriati</taxon>
        <taxon>Methanobacteriota</taxon>
        <taxon>Stenosarchaea group</taxon>
        <taxon>Halobacteria</taxon>
        <taxon>Halobacteriales</taxon>
        <taxon>Haladaptataceae</taxon>
        <taxon>Halorussus</taxon>
    </lineage>
</organism>
<dbReference type="PROSITE" id="PS50093">
    <property type="entry name" value="PKD"/>
    <property type="match status" value="4"/>
</dbReference>
<dbReference type="PANTHER" id="PTHR46182">
    <property type="entry name" value="FI19480P1"/>
    <property type="match status" value="1"/>
</dbReference>
<feature type="domain" description="PKD" evidence="3">
    <location>
        <begin position="460"/>
        <end position="547"/>
    </location>
</feature>
<proteinExistence type="predicted"/>
<dbReference type="SUPFAM" id="SSF49299">
    <property type="entry name" value="PKD domain"/>
    <property type="match status" value="4"/>
</dbReference>
<dbReference type="InterPro" id="IPR000601">
    <property type="entry name" value="PKD_dom"/>
</dbReference>
<dbReference type="AlphaFoldDB" id="A0ABD5WME8"/>
<keyword evidence="2" id="KW-0812">Transmembrane</keyword>
<dbReference type="CDD" id="cd00146">
    <property type="entry name" value="PKD"/>
    <property type="match status" value="4"/>
</dbReference>
<dbReference type="InterPro" id="IPR029865">
    <property type="entry name" value="KIAA0319-like"/>
</dbReference>
<feature type="domain" description="PKD" evidence="3">
    <location>
        <begin position="284"/>
        <end position="364"/>
    </location>
</feature>
<feature type="region of interest" description="Disordered" evidence="1">
    <location>
        <begin position="545"/>
        <end position="591"/>
    </location>
</feature>